<evidence type="ECO:0000313" key="3">
    <source>
        <dbReference type="Proteomes" id="UP001470230"/>
    </source>
</evidence>
<evidence type="ECO:0000259" key="1">
    <source>
        <dbReference type="Pfam" id="PF13088"/>
    </source>
</evidence>
<proteinExistence type="predicted"/>
<gene>
    <name evidence="2" type="ORF">M9Y10_026323</name>
</gene>
<sequence>MIFFIISLCISYDEPTVVTIFHPGDEESKYYRIPAIVLAPNGSLITATDKRINNGGDLPNKIDVVVKTSHDGGITWGPTKLIATGNPKGYGDSSLVVDHETGNILCLFNGNNGFFQSTSSDPIRNYISISKDNGETWSEPRDITYMLYGDECDNAERKTWQGMFLSSGASLQLRSGRIMVVGVVRKNGVSGIFNYAVYSDDHGETWDIGISEACSNGDESKVVELNNGDVMMSIRHKPYRFMAISHNKGLTFDAPVDRPDMVDPACNGDIIRYTSTKDGYDKDRLIFVNDHHPSLRENLSIKISYDEGQTWAVSKVIHAGDCWYASAAITNDGKIAVYYERAEGKAAYMDVVLMSLDWITDGADTYTPPNTQKAKNKVGRIRHRRN</sequence>
<accession>A0ABR2H790</accession>
<dbReference type="InterPro" id="IPR026856">
    <property type="entry name" value="Sialidase_fam"/>
</dbReference>
<name>A0ABR2H790_9EUKA</name>
<dbReference type="InterPro" id="IPR011040">
    <property type="entry name" value="Sialidase"/>
</dbReference>
<dbReference type="CDD" id="cd15482">
    <property type="entry name" value="Sialidase_non-viral"/>
    <property type="match status" value="1"/>
</dbReference>
<comment type="caution">
    <text evidence="2">The sequence shown here is derived from an EMBL/GenBank/DDBJ whole genome shotgun (WGS) entry which is preliminary data.</text>
</comment>
<reference evidence="2 3" key="1">
    <citation type="submission" date="2024-04" db="EMBL/GenBank/DDBJ databases">
        <title>Tritrichomonas musculus Genome.</title>
        <authorList>
            <person name="Alves-Ferreira E."/>
            <person name="Grigg M."/>
            <person name="Lorenzi H."/>
            <person name="Galac M."/>
        </authorList>
    </citation>
    <scope>NUCLEOTIDE SEQUENCE [LARGE SCALE GENOMIC DNA]</scope>
    <source>
        <strain evidence="2 3">EAF2021</strain>
    </source>
</reference>
<dbReference type="PANTHER" id="PTHR10628:SF30">
    <property type="entry name" value="EXO-ALPHA-SIALIDASE"/>
    <property type="match status" value="1"/>
</dbReference>
<protein>
    <recommendedName>
        <fullName evidence="1">Sialidase domain-containing protein</fullName>
    </recommendedName>
</protein>
<organism evidence="2 3">
    <name type="scientific">Tritrichomonas musculus</name>
    <dbReference type="NCBI Taxonomy" id="1915356"/>
    <lineage>
        <taxon>Eukaryota</taxon>
        <taxon>Metamonada</taxon>
        <taxon>Parabasalia</taxon>
        <taxon>Tritrichomonadida</taxon>
        <taxon>Tritrichomonadidae</taxon>
        <taxon>Tritrichomonas</taxon>
    </lineage>
</organism>
<dbReference type="Proteomes" id="UP001470230">
    <property type="component" value="Unassembled WGS sequence"/>
</dbReference>
<dbReference type="PANTHER" id="PTHR10628">
    <property type="entry name" value="SIALIDASE"/>
    <property type="match status" value="1"/>
</dbReference>
<dbReference type="Pfam" id="PF13088">
    <property type="entry name" value="BNR_2"/>
    <property type="match status" value="1"/>
</dbReference>
<dbReference type="SUPFAM" id="SSF50939">
    <property type="entry name" value="Sialidases"/>
    <property type="match status" value="1"/>
</dbReference>
<dbReference type="InterPro" id="IPR036278">
    <property type="entry name" value="Sialidase_sf"/>
</dbReference>
<dbReference type="EMBL" id="JAPFFF010000039">
    <property type="protein sequence ID" value="KAK8842099.1"/>
    <property type="molecule type" value="Genomic_DNA"/>
</dbReference>
<feature type="domain" description="Sialidase" evidence="1">
    <location>
        <begin position="60"/>
        <end position="336"/>
    </location>
</feature>
<evidence type="ECO:0000313" key="2">
    <source>
        <dbReference type="EMBL" id="KAK8842099.1"/>
    </source>
</evidence>
<keyword evidence="3" id="KW-1185">Reference proteome</keyword>
<dbReference type="Gene3D" id="2.120.10.10">
    <property type="match status" value="1"/>
</dbReference>